<dbReference type="InterPro" id="IPR006016">
    <property type="entry name" value="UspA"/>
</dbReference>
<dbReference type="EMBL" id="CP045119">
    <property type="protein sequence ID" value="QIN85300.1"/>
    <property type="molecule type" value="Genomic_DNA"/>
</dbReference>
<protein>
    <submittedName>
        <fullName evidence="3">Universal stress protein</fullName>
    </submittedName>
</protein>
<dbReference type="Proteomes" id="UP000501452">
    <property type="component" value="Chromosome"/>
</dbReference>
<gene>
    <name evidence="3" type="ORF">GBA63_20475</name>
</gene>
<feature type="domain" description="UspA" evidence="2">
    <location>
        <begin position="33"/>
        <end position="173"/>
    </location>
</feature>
<dbReference type="PANTHER" id="PTHR46268">
    <property type="entry name" value="STRESS RESPONSE PROTEIN NHAX"/>
    <property type="match status" value="1"/>
</dbReference>
<dbReference type="PRINTS" id="PR01438">
    <property type="entry name" value="UNVRSLSTRESS"/>
</dbReference>
<dbReference type="KEGG" id="rub:GBA63_20475"/>
<dbReference type="SUPFAM" id="SSF52402">
    <property type="entry name" value="Adenine nucleotide alpha hydrolases-like"/>
    <property type="match status" value="2"/>
</dbReference>
<keyword evidence="4" id="KW-1185">Reference proteome</keyword>
<evidence type="ECO:0000259" key="2">
    <source>
        <dbReference type="Pfam" id="PF00582"/>
    </source>
</evidence>
<evidence type="ECO:0000256" key="1">
    <source>
        <dbReference type="ARBA" id="ARBA00008791"/>
    </source>
</evidence>
<accession>A0A6G8QFQ8</accession>
<organism evidence="3 4">
    <name type="scientific">Rubrobacter tropicus</name>
    <dbReference type="NCBI Taxonomy" id="2653851"/>
    <lineage>
        <taxon>Bacteria</taxon>
        <taxon>Bacillati</taxon>
        <taxon>Actinomycetota</taxon>
        <taxon>Rubrobacteria</taxon>
        <taxon>Rubrobacterales</taxon>
        <taxon>Rubrobacteraceae</taxon>
        <taxon>Rubrobacter</taxon>
    </lineage>
</organism>
<dbReference type="InterPro" id="IPR014729">
    <property type="entry name" value="Rossmann-like_a/b/a_fold"/>
</dbReference>
<comment type="similarity">
    <text evidence="1">Belongs to the universal stress protein A family.</text>
</comment>
<proteinExistence type="inferred from homology"/>
<name>A0A6G8QFQ8_9ACTN</name>
<evidence type="ECO:0000313" key="3">
    <source>
        <dbReference type="EMBL" id="QIN85300.1"/>
    </source>
</evidence>
<dbReference type="PANTHER" id="PTHR46268:SF6">
    <property type="entry name" value="UNIVERSAL STRESS PROTEIN UP12"/>
    <property type="match status" value="1"/>
</dbReference>
<dbReference type="CDD" id="cd23659">
    <property type="entry name" value="USP_At3g01520-like"/>
    <property type="match status" value="1"/>
</dbReference>
<sequence>MGSVSGSVVHHAHCPVLVVRDGGRDGADLGGPVVLAVDGSEESKRAVRAAAEISAASGSPVHVIYVMPTESRLYGHHSYSEDVKKSLLEEARAQARRFLDEQAESVRSAGGAVAQTYLGVGRPDEEIVELAEEIDAGMVVIGSRGLGGVRRALVGSVSDSVVRHAHCPVLVVRSTQYDEGAPARTTEETAQG</sequence>
<dbReference type="AlphaFoldDB" id="A0A6G8QFQ8"/>
<dbReference type="Pfam" id="PF00582">
    <property type="entry name" value="Usp"/>
    <property type="match status" value="1"/>
</dbReference>
<reference evidence="3 4" key="1">
    <citation type="submission" date="2019-10" db="EMBL/GenBank/DDBJ databases">
        <title>Rubrobacter sp nov SCSIO 52090 isolated from a deep-sea sediment in the South China Sea.</title>
        <authorList>
            <person name="Chen R.W."/>
        </authorList>
    </citation>
    <scope>NUCLEOTIDE SEQUENCE [LARGE SCALE GENOMIC DNA]</scope>
    <source>
        <strain evidence="3 4">SCSIO 52909</strain>
    </source>
</reference>
<dbReference type="InterPro" id="IPR006015">
    <property type="entry name" value="Universal_stress_UspA"/>
</dbReference>
<evidence type="ECO:0000313" key="4">
    <source>
        <dbReference type="Proteomes" id="UP000501452"/>
    </source>
</evidence>
<dbReference type="Gene3D" id="3.40.50.620">
    <property type="entry name" value="HUPs"/>
    <property type="match status" value="2"/>
</dbReference>